<dbReference type="InterPro" id="IPR050486">
    <property type="entry name" value="Mannose-1P_guanyltransferase"/>
</dbReference>
<reference evidence="5 6" key="1">
    <citation type="journal article" date="2016" name="Nat. Commun.">
        <title>Thousands of microbial genomes shed light on interconnected biogeochemical processes in an aquifer system.</title>
        <authorList>
            <person name="Anantharaman K."/>
            <person name="Brown C.T."/>
            <person name="Hug L.A."/>
            <person name="Sharon I."/>
            <person name="Castelle C.J."/>
            <person name="Probst A.J."/>
            <person name="Thomas B.C."/>
            <person name="Singh A."/>
            <person name="Wilkins M.J."/>
            <person name="Karaoz U."/>
            <person name="Brodie E.L."/>
            <person name="Williams K.H."/>
            <person name="Hubbard S.S."/>
            <person name="Banfield J.F."/>
        </authorList>
    </citation>
    <scope>NUCLEOTIDE SEQUENCE [LARGE SCALE GENOMIC DNA]</scope>
</reference>
<organism evidence="5 6">
    <name type="scientific">candidate division WOR-1 bacterium RIFOXYC12_FULL_54_18</name>
    <dbReference type="NCBI Taxonomy" id="1802584"/>
    <lineage>
        <taxon>Bacteria</taxon>
        <taxon>Bacillati</taxon>
        <taxon>Saganbacteria</taxon>
    </lineage>
</organism>
<accession>A0A1F4T4U7</accession>
<name>A0A1F4T4U7_UNCSA</name>
<evidence type="ECO:0000256" key="1">
    <source>
        <dbReference type="ARBA" id="ARBA00004514"/>
    </source>
</evidence>
<dbReference type="InterPro" id="IPR029044">
    <property type="entry name" value="Nucleotide-diphossugar_trans"/>
</dbReference>
<evidence type="ECO:0000259" key="3">
    <source>
        <dbReference type="Pfam" id="PF00483"/>
    </source>
</evidence>
<evidence type="ECO:0000313" key="6">
    <source>
        <dbReference type="Proteomes" id="UP000178602"/>
    </source>
</evidence>
<comment type="subcellular location">
    <subcellularLocation>
        <location evidence="1">Cytoplasm</location>
        <location evidence="1">Cytosol</location>
    </subcellularLocation>
</comment>
<dbReference type="EMBL" id="MEUG01000001">
    <property type="protein sequence ID" value="OGC27567.1"/>
    <property type="molecule type" value="Genomic_DNA"/>
</dbReference>
<comment type="caution">
    <text evidence="5">The sequence shown here is derived from an EMBL/GenBank/DDBJ whole genome shotgun (WGS) entry which is preliminary data.</text>
</comment>
<gene>
    <name evidence="5" type="ORF">A3K49_00900</name>
</gene>
<dbReference type="Proteomes" id="UP000178602">
    <property type="component" value="Unassembled WGS sequence"/>
</dbReference>
<dbReference type="Gene3D" id="3.90.550.10">
    <property type="entry name" value="Spore Coat Polysaccharide Biosynthesis Protein SpsA, Chain A"/>
    <property type="match status" value="1"/>
</dbReference>
<sequence length="364" mass="39628">MKALIMAAGYGTRMEPLTLAVPKPMTPIVNLPTMQHNIELLKRWGFDELTANIHYHPEQIENYFGDGYNLGVNLTYSYEEELLGTAGGVKKMADEVAQARETFLVLSSDALTDINLQRLVDFHKSKGALATIALARVGSVSDFGVVLHDEEGHITGFQEKPSQAEAKSDLVNTGIYIFEPEILKMIPAGFYDFGKQLFPELIGKKAPVYGYNMVEYWSDVGGLDKYIQSNYDAMKGLVQIRVPGKKAASSTWVGERERIDPSARFEGAVIIGDRCSIGRDVYIKDAVIGDKCVIRDGATVTGSVLWSDVIVSSGSAVSDSVIGNFSYVGEKVKVPSGSVIANRSVVRSGSTLQGPLHLKPNSIV</sequence>
<protein>
    <submittedName>
        <fullName evidence="5">Uncharacterized protein</fullName>
    </submittedName>
</protein>
<dbReference type="CDD" id="cd04181">
    <property type="entry name" value="NTP_transferase"/>
    <property type="match status" value="1"/>
</dbReference>
<feature type="domain" description="Nucleotidyl transferase" evidence="3">
    <location>
        <begin position="2"/>
        <end position="233"/>
    </location>
</feature>
<proteinExistence type="predicted"/>
<keyword evidence="2" id="KW-0963">Cytoplasm</keyword>
<dbReference type="Pfam" id="PF25084">
    <property type="entry name" value="LbH_EIF2B"/>
    <property type="match status" value="1"/>
</dbReference>
<dbReference type="Pfam" id="PF00483">
    <property type="entry name" value="NTP_transferase"/>
    <property type="match status" value="1"/>
</dbReference>
<evidence type="ECO:0000313" key="5">
    <source>
        <dbReference type="EMBL" id="OGC27567.1"/>
    </source>
</evidence>
<dbReference type="AlphaFoldDB" id="A0A1F4T4U7"/>
<dbReference type="PANTHER" id="PTHR22572">
    <property type="entry name" value="SUGAR-1-PHOSPHATE GUANYL TRANSFERASE"/>
    <property type="match status" value="1"/>
</dbReference>
<dbReference type="Gene3D" id="2.160.10.10">
    <property type="entry name" value="Hexapeptide repeat proteins"/>
    <property type="match status" value="1"/>
</dbReference>
<feature type="domain" description="EIF2B subunit epsilon/gamma LbH" evidence="4">
    <location>
        <begin position="259"/>
        <end position="351"/>
    </location>
</feature>
<dbReference type="InterPro" id="IPR056764">
    <property type="entry name" value="LbH_EIF2B3/5"/>
</dbReference>
<evidence type="ECO:0000259" key="4">
    <source>
        <dbReference type="Pfam" id="PF25084"/>
    </source>
</evidence>
<dbReference type="InterPro" id="IPR005835">
    <property type="entry name" value="NTP_transferase_dom"/>
</dbReference>
<evidence type="ECO:0000256" key="2">
    <source>
        <dbReference type="ARBA" id="ARBA00022490"/>
    </source>
</evidence>
<dbReference type="SUPFAM" id="SSF53448">
    <property type="entry name" value="Nucleotide-diphospho-sugar transferases"/>
    <property type="match status" value="1"/>
</dbReference>